<evidence type="ECO:0000313" key="9">
    <source>
        <dbReference type="EMBL" id="EEG77862.1"/>
    </source>
</evidence>
<dbReference type="PANTHER" id="PTHR24421">
    <property type="entry name" value="NITRATE/NITRITE SENSOR PROTEIN NARX-RELATED"/>
    <property type="match status" value="1"/>
</dbReference>
<feature type="transmembrane region" description="Helical" evidence="6">
    <location>
        <begin position="113"/>
        <end position="132"/>
    </location>
</feature>
<sequence>MESIYLFFQANIKLVYFIYGLVFFMMGFAIALQNEKKSSLILSRSFNYLAIFGIVHGISEWGHVFIPIAERYSSDAAIAAMHLIEANLIGFSFVFLLYFGVKLCVDTLDLPEQILWIPKIAGFLWFTGLIVYPHLMQLPDINQWYLLADIVSRYAFAFPGSALAAYGIWLQRDDLASLGQPSVFGHLRWTAVMFALYAVFAGLIVPQAPFFPANRLNIQNLFSLTGFPVAVYRATIVAVISYFVIRLTAIFNYEYRQELIETQQSYAILRERQRIRRDMHDGILQGIYAVGLSMDTAKHLTTVNPAKAADIIAKGNQRLDEINTEIRHYIMDMQSTTFGELSVKEIVLGMVEEFKDQHKLPVEVRIHDSRNEKLSSQHKEQIYFIVQELLTNIARHSKATKAAVSLVFHPQHLILEVSDNGIGLPAKQRRSGLQNIMDRSEQIGADIEIQSSKQNGTLTRLQIPYN</sequence>
<evidence type="ECO:0000256" key="2">
    <source>
        <dbReference type="ARBA" id="ARBA00012438"/>
    </source>
</evidence>
<dbReference type="InterPro" id="IPR050482">
    <property type="entry name" value="Sensor_HK_TwoCompSys"/>
</dbReference>
<gene>
    <name evidence="9" type="ORF">DealDRAFT_1161</name>
</gene>
<dbReference type="RefSeq" id="WP_008515725.1">
    <property type="nucleotide sequence ID" value="NZ_ACJM01000005.1"/>
</dbReference>
<keyword evidence="4 9" id="KW-0418">Kinase</keyword>
<dbReference type="AlphaFoldDB" id="C0GFA2"/>
<feature type="transmembrane region" description="Helical" evidence="6">
    <location>
        <begin position="144"/>
        <end position="169"/>
    </location>
</feature>
<dbReference type="SUPFAM" id="SSF55874">
    <property type="entry name" value="ATPase domain of HSP90 chaperone/DNA topoisomerase II/histidine kinase"/>
    <property type="match status" value="1"/>
</dbReference>
<dbReference type="EMBL" id="ACJM01000005">
    <property type="protein sequence ID" value="EEG77862.1"/>
    <property type="molecule type" value="Genomic_DNA"/>
</dbReference>
<evidence type="ECO:0000259" key="7">
    <source>
        <dbReference type="Pfam" id="PF02518"/>
    </source>
</evidence>
<dbReference type="InterPro" id="IPR036890">
    <property type="entry name" value="HATPase_C_sf"/>
</dbReference>
<keyword evidence="6" id="KW-1133">Transmembrane helix</keyword>
<dbReference type="GO" id="GO:0046983">
    <property type="term" value="F:protein dimerization activity"/>
    <property type="evidence" value="ECO:0007669"/>
    <property type="project" value="InterPro"/>
</dbReference>
<evidence type="ECO:0000256" key="5">
    <source>
        <dbReference type="ARBA" id="ARBA00023012"/>
    </source>
</evidence>
<dbReference type="Gene3D" id="1.20.5.1930">
    <property type="match status" value="1"/>
</dbReference>
<reference evidence="9 10" key="1">
    <citation type="submission" date="2009-02" db="EMBL/GenBank/DDBJ databases">
        <title>Sequencing of the draft genome and assembly of Dethiobacter alkaliphilus AHT 1.</title>
        <authorList>
            <consortium name="US DOE Joint Genome Institute (JGI-PGF)"/>
            <person name="Lucas S."/>
            <person name="Copeland A."/>
            <person name="Lapidus A."/>
            <person name="Glavina del Rio T."/>
            <person name="Dalin E."/>
            <person name="Tice H."/>
            <person name="Bruce D."/>
            <person name="Goodwin L."/>
            <person name="Pitluck S."/>
            <person name="Larimer F."/>
            <person name="Land M.L."/>
            <person name="Hauser L."/>
            <person name="Muyzer G."/>
        </authorList>
    </citation>
    <scope>NUCLEOTIDE SEQUENCE [LARGE SCALE GENOMIC DNA]</scope>
    <source>
        <strain evidence="9 10">AHT 1</strain>
    </source>
</reference>
<keyword evidence="6" id="KW-0812">Transmembrane</keyword>
<comment type="caution">
    <text evidence="9">The sequence shown here is derived from an EMBL/GenBank/DDBJ whole genome shotgun (WGS) entry which is preliminary data.</text>
</comment>
<dbReference type="Proteomes" id="UP000006443">
    <property type="component" value="Unassembled WGS sequence"/>
</dbReference>
<proteinExistence type="predicted"/>
<dbReference type="Pfam" id="PF02518">
    <property type="entry name" value="HATPase_c"/>
    <property type="match status" value="1"/>
</dbReference>
<dbReference type="InterPro" id="IPR003594">
    <property type="entry name" value="HATPase_dom"/>
</dbReference>
<feature type="transmembrane region" description="Helical" evidence="6">
    <location>
        <begin position="221"/>
        <end position="245"/>
    </location>
</feature>
<evidence type="ECO:0000256" key="3">
    <source>
        <dbReference type="ARBA" id="ARBA00022679"/>
    </source>
</evidence>
<feature type="transmembrane region" description="Helical" evidence="6">
    <location>
        <begin position="45"/>
        <end position="66"/>
    </location>
</feature>
<feature type="transmembrane region" description="Helical" evidence="6">
    <location>
        <begin position="189"/>
        <end position="209"/>
    </location>
</feature>
<evidence type="ECO:0000313" key="10">
    <source>
        <dbReference type="Proteomes" id="UP000006443"/>
    </source>
</evidence>
<accession>C0GFA2</accession>
<evidence type="ECO:0000259" key="8">
    <source>
        <dbReference type="Pfam" id="PF07730"/>
    </source>
</evidence>
<name>C0GFA2_DETAL</name>
<feature type="domain" description="Histidine kinase/HSP90-like ATPase" evidence="7">
    <location>
        <begin position="380"/>
        <end position="464"/>
    </location>
</feature>
<keyword evidence="10" id="KW-1185">Reference proteome</keyword>
<organism evidence="9 10">
    <name type="scientific">Dethiobacter alkaliphilus AHT 1</name>
    <dbReference type="NCBI Taxonomy" id="555088"/>
    <lineage>
        <taxon>Bacteria</taxon>
        <taxon>Bacillati</taxon>
        <taxon>Bacillota</taxon>
        <taxon>Dethiobacteria</taxon>
        <taxon>Dethiobacterales</taxon>
        <taxon>Dethiobacteraceae</taxon>
        <taxon>Dethiobacter</taxon>
    </lineage>
</organism>
<dbReference type="EC" id="2.7.13.3" evidence="2"/>
<comment type="catalytic activity">
    <reaction evidence="1">
        <text>ATP + protein L-histidine = ADP + protein N-phospho-L-histidine.</text>
        <dbReference type="EC" id="2.7.13.3"/>
    </reaction>
</comment>
<dbReference type="CDD" id="cd16917">
    <property type="entry name" value="HATPase_UhpB-NarQ-NarX-like"/>
    <property type="match status" value="1"/>
</dbReference>
<dbReference type="InterPro" id="IPR011712">
    <property type="entry name" value="Sig_transdc_His_kin_sub3_dim/P"/>
</dbReference>
<dbReference type="OrthoDB" id="9781904at2"/>
<dbReference type="GO" id="GO:0000155">
    <property type="term" value="F:phosphorelay sensor kinase activity"/>
    <property type="evidence" value="ECO:0007669"/>
    <property type="project" value="InterPro"/>
</dbReference>
<evidence type="ECO:0000256" key="4">
    <source>
        <dbReference type="ARBA" id="ARBA00022777"/>
    </source>
</evidence>
<feature type="transmembrane region" description="Helical" evidence="6">
    <location>
        <begin position="78"/>
        <end position="101"/>
    </location>
</feature>
<dbReference type="eggNOG" id="COG4585">
    <property type="taxonomic scope" value="Bacteria"/>
</dbReference>
<keyword evidence="5" id="KW-0902">Two-component regulatory system</keyword>
<dbReference type="GO" id="GO:0016020">
    <property type="term" value="C:membrane"/>
    <property type="evidence" value="ECO:0007669"/>
    <property type="project" value="InterPro"/>
</dbReference>
<evidence type="ECO:0000256" key="1">
    <source>
        <dbReference type="ARBA" id="ARBA00000085"/>
    </source>
</evidence>
<evidence type="ECO:0000256" key="6">
    <source>
        <dbReference type="SAM" id="Phobius"/>
    </source>
</evidence>
<feature type="domain" description="Signal transduction histidine kinase subgroup 3 dimerisation and phosphoacceptor" evidence="8">
    <location>
        <begin position="271"/>
        <end position="335"/>
    </location>
</feature>
<dbReference type="Pfam" id="PF07730">
    <property type="entry name" value="HisKA_3"/>
    <property type="match status" value="1"/>
</dbReference>
<protein>
    <recommendedName>
        <fullName evidence="2">histidine kinase</fullName>
        <ecNumber evidence="2">2.7.13.3</ecNumber>
    </recommendedName>
</protein>
<dbReference type="Gene3D" id="3.30.565.10">
    <property type="entry name" value="Histidine kinase-like ATPase, C-terminal domain"/>
    <property type="match status" value="1"/>
</dbReference>
<keyword evidence="6" id="KW-0472">Membrane</keyword>
<dbReference type="STRING" id="555088.DealDRAFT_1161"/>
<feature type="transmembrane region" description="Helical" evidence="6">
    <location>
        <begin position="12"/>
        <end position="33"/>
    </location>
</feature>
<keyword evidence="3" id="KW-0808">Transferase</keyword>